<evidence type="ECO:0000313" key="2">
    <source>
        <dbReference type="Proteomes" id="UP000006286"/>
    </source>
</evidence>
<reference evidence="1 2" key="1">
    <citation type="journal article" date="2012" name="J. Bacteriol.">
        <title>Complete genome sequence of Alcanivorax dieselolei type strain B5.</title>
        <authorList>
            <person name="Lai Q."/>
            <person name="Li W."/>
            <person name="Shao Z."/>
        </authorList>
    </citation>
    <scope>NUCLEOTIDE SEQUENCE [LARGE SCALE GENOMIC DNA]</scope>
    <source>
        <strain evidence="2">DSM 16502 / CGMCC 1.3690 / B-5</strain>
    </source>
</reference>
<gene>
    <name evidence="1" type="ordered locus">B5T_01224</name>
</gene>
<dbReference type="KEGG" id="adi:B5T_01224"/>
<name>K0CCS3_ALCDB</name>
<organism evidence="1 2">
    <name type="scientific">Alcanivorax dieselolei (strain DSM 16502 / CGMCC 1.3690 / MCCC 1A00001 / B-5)</name>
    <name type="common">Alloalcanivorax dieselolei</name>
    <dbReference type="NCBI Taxonomy" id="930169"/>
    <lineage>
        <taxon>Bacteria</taxon>
        <taxon>Pseudomonadati</taxon>
        <taxon>Pseudomonadota</taxon>
        <taxon>Gammaproteobacteria</taxon>
        <taxon>Oceanospirillales</taxon>
        <taxon>Alcanivoracaceae</taxon>
        <taxon>Alloalcanivorax</taxon>
    </lineage>
</organism>
<dbReference type="RefSeq" id="WP_014993588.1">
    <property type="nucleotide sequence ID" value="NC_018691.1"/>
</dbReference>
<dbReference type="HOGENOM" id="CLU_2165617_0_0_6"/>
<dbReference type="OrthoDB" id="6196083at2"/>
<dbReference type="Proteomes" id="UP000006286">
    <property type="component" value="Chromosome"/>
</dbReference>
<proteinExistence type="predicted"/>
<sequence>MVTDRETELAERLIKLHDGRSYRELQEMSAPPKDPNDDGKITEDMYLDMCRDIESEMGALESIESIDCLPRNDSKLTLWKAKYSKSDFKVFWAIGFDSETLKVQDVLVQW</sequence>
<evidence type="ECO:0000313" key="1">
    <source>
        <dbReference type="EMBL" id="AFT69507.1"/>
    </source>
</evidence>
<dbReference type="EMBL" id="CP003466">
    <property type="protein sequence ID" value="AFT69507.1"/>
    <property type="molecule type" value="Genomic_DNA"/>
</dbReference>
<accession>K0CCS3</accession>
<dbReference type="AlphaFoldDB" id="K0CCS3"/>
<protein>
    <submittedName>
        <fullName evidence="1">Uncharacterized protein</fullName>
    </submittedName>
</protein>
<keyword evidence="2" id="KW-1185">Reference proteome</keyword>